<dbReference type="FunCoup" id="K4A5E2">
    <property type="interactions" value="358"/>
</dbReference>
<dbReference type="Pfam" id="PF03456">
    <property type="entry name" value="uDENN"/>
    <property type="match status" value="1"/>
</dbReference>
<dbReference type="HOGENOM" id="CLU_011251_0_0_1"/>
<dbReference type="Gene3D" id="3.30.450.200">
    <property type="match status" value="1"/>
</dbReference>
<sequence length="967" mass="106966">MEELSGEATASLAPEPRGRADEDGRSPREPPEPRRRADEDGRSPREPAFEDAMEEASTASASPVACREGDSEAAAEASPSSSPSAWRSQGDGPAAAEEVETYDSPSASSSGCAAMEGEESPSVVESREEPGSVDTGSAASPSEQLARGAEEHESPMATPRAGSPLREETESSMHSAPSSPARSATSTSSSPLSQIKQQARHVRTGSFQRFRQQMQRAWKWGPIGGGGGGERSPREQLLRTSLNIEAMANQKRQWYQIHSKAQDHWQYKEPASLFEHFFVVGLHSYANVGVIEDAFAKKKAWESNVARSEIVDLRKIQYHGPIPSMEPQILFKYPPGKRAEVRENDLPSFCFPEGVKARLIERTPSMSDLNEMIFGQEHLSRDDLSFIFSLKVSDNAPLYGVCLHVQEIVQKAPGILGVVSPLNPTSYKPSRFLVSAPRCYCLLTKVPFFELHYEMLNSIIAQERLDRITQFASEIALAEPVPRSVKEQDGVKGDFDSSNGIPYIDWTEYAVPANSISGLISSSGVPSERDMPSYLFRSCGPNSPESISASEISDSSYVREVDKEGRHSFQQYEDCLSENLESRCDSFGRENYIHDNGQTSPDLLSMHSPISRRLERAQSVESFLDSSVKVARSDDEDEVSLKHEMIVDDEKVIGWAKAHNNEPLQIVCGYHALPLPPRGGELVFRPLEHLQPVKYSRAGLSLLGFGETILDNGLTLAETNKVNARLAAAEEALALSIWTTATLCRALSLESVLGLFAGVLLEKQTVVICPNLGVLSAIVLSIIPMIRPFQWQSLLLPVLPRKLIDFLDAPVPFIAGVQHKPPDMKMKGSSLVRINVQKDQVKACSLPQLPRYKELVSDLGPIHARLSCENALAKRHPIYKCNEVQAEAAWQFLNVMRSYLESLCSDLRFHTITNVQSNNDRVSLLLKDSFIDSFPSKDHPFVKLFVETQMFSVLSDSRLYSFENERT</sequence>
<dbReference type="Gene3D" id="3.40.50.11500">
    <property type="match status" value="1"/>
</dbReference>
<dbReference type="EnsemblPlants" id="KQK92605">
    <property type="protein sequence ID" value="KQK92605"/>
    <property type="gene ID" value="SETIT_034096mg"/>
</dbReference>
<evidence type="ECO:0000313" key="3">
    <source>
        <dbReference type="EMBL" id="RCV46572.1"/>
    </source>
</evidence>
<dbReference type="AlphaFoldDB" id="K4A5E2"/>
<accession>K4A5E2</accession>
<feature type="compositionally biased region" description="Low complexity" evidence="1">
    <location>
        <begin position="72"/>
        <end position="85"/>
    </location>
</feature>
<dbReference type="ExpressionAtlas" id="K4A5E2">
    <property type="expression patterns" value="baseline"/>
</dbReference>
<evidence type="ECO:0000259" key="2">
    <source>
        <dbReference type="PROSITE" id="PS50211"/>
    </source>
</evidence>
<dbReference type="OMA" id="QLSPKIW"/>
<dbReference type="InterPro" id="IPR037516">
    <property type="entry name" value="Tripartite_DENN"/>
</dbReference>
<feature type="domain" description="UDENN" evidence="2">
    <location>
        <begin position="311"/>
        <end position="965"/>
    </location>
</feature>
<dbReference type="PROSITE" id="PS50211">
    <property type="entry name" value="DENN"/>
    <property type="match status" value="1"/>
</dbReference>
<dbReference type="PANTHER" id="PTHR15288:SF0">
    <property type="entry name" value="UDENN DOMAIN-CONTAINING PROTEIN"/>
    <property type="match status" value="1"/>
</dbReference>
<organism evidence="4 5">
    <name type="scientific">Setaria italica</name>
    <name type="common">Foxtail millet</name>
    <name type="synonym">Panicum italicum</name>
    <dbReference type="NCBI Taxonomy" id="4555"/>
    <lineage>
        <taxon>Eukaryota</taxon>
        <taxon>Viridiplantae</taxon>
        <taxon>Streptophyta</taxon>
        <taxon>Embryophyta</taxon>
        <taxon>Tracheophyta</taxon>
        <taxon>Spermatophyta</taxon>
        <taxon>Magnoliopsida</taxon>
        <taxon>Liliopsida</taxon>
        <taxon>Poales</taxon>
        <taxon>Poaceae</taxon>
        <taxon>PACMAD clade</taxon>
        <taxon>Panicoideae</taxon>
        <taxon>Panicodae</taxon>
        <taxon>Paniceae</taxon>
        <taxon>Cenchrinae</taxon>
        <taxon>Setaria</taxon>
    </lineage>
</organism>
<feature type="region of interest" description="Disordered" evidence="1">
    <location>
        <begin position="1"/>
        <end position="204"/>
    </location>
</feature>
<dbReference type="PANTHER" id="PTHR15288">
    <property type="entry name" value="DENN DOMAIN-CONTAINING PROTEIN 2"/>
    <property type="match status" value="1"/>
</dbReference>
<dbReference type="OrthoDB" id="6019893at2759"/>
<reference evidence="3" key="2">
    <citation type="submission" date="2015-07" db="EMBL/GenBank/DDBJ databases">
        <authorList>
            <person name="Noorani M."/>
        </authorList>
    </citation>
    <scope>NUCLEOTIDE SEQUENCE</scope>
    <source>
        <strain evidence="3">Yugu1</strain>
    </source>
</reference>
<proteinExistence type="predicted"/>
<dbReference type="EMBL" id="AGNK02006129">
    <property type="status" value="NOT_ANNOTATED_CDS"/>
    <property type="molecule type" value="Genomic_DNA"/>
</dbReference>
<dbReference type="EMBL" id="CM003536">
    <property type="protein sequence ID" value="RCV46572.1"/>
    <property type="molecule type" value="Genomic_DNA"/>
</dbReference>
<reference evidence="4" key="3">
    <citation type="submission" date="2018-08" db="UniProtKB">
        <authorList>
            <consortium name="EnsemblPlants"/>
        </authorList>
    </citation>
    <scope>IDENTIFICATION</scope>
    <source>
        <strain evidence="4">Yugu1</strain>
    </source>
</reference>
<protein>
    <recommendedName>
        <fullName evidence="2">UDENN domain-containing protein</fullName>
    </recommendedName>
</protein>
<feature type="compositionally biased region" description="Polar residues" evidence="1">
    <location>
        <begin position="134"/>
        <end position="143"/>
    </location>
</feature>
<evidence type="ECO:0000256" key="1">
    <source>
        <dbReference type="SAM" id="MobiDB-lite"/>
    </source>
</evidence>
<dbReference type="Pfam" id="PF02141">
    <property type="entry name" value="DENN"/>
    <property type="match status" value="1"/>
</dbReference>
<keyword evidence="5" id="KW-1185">Reference proteome</keyword>
<dbReference type="InterPro" id="IPR001194">
    <property type="entry name" value="cDENN_dom"/>
</dbReference>
<name>K4A5E2_SETIT</name>
<gene>
    <name evidence="3" type="ORF">SETIT_9G541800v2</name>
</gene>
<feature type="compositionally biased region" description="Low complexity" evidence="1">
    <location>
        <begin position="172"/>
        <end position="193"/>
    </location>
</feature>
<evidence type="ECO:0000313" key="5">
    <source>
        <dbReference type="Proteomes" id="UP000004995"/>
    </source>
</evidence>
<dbReference type="Gramene" id="KQK92605">
    <property type="protein sequence ID" value="KQK92605"/>
    <property type="gene ID" value="SETIT_034096mg"/>
</dbReference>
<dbReference type="Proteomes" id="UP000004995">
    <property type="component" value="Unassembled WGS sequence"/>
</dbReference>
<dbReference type="InterPro" id="IPR043153">
    <property type="entry name" value="DENN_C"/>
</dbReference>
<evidence type="ECO:0000313" key="4">
    <source>
        <dbReference type="EnsemblPlants" id="KQK92605"/>
    </source>
</evidence>
<feature type="compositionally biased region" description="Basic and acidic residues" evidence="1">
    <location>
        <begin position="16"/>
        <end position="48"/>
    </location>
</feature>
<dbReference type="SMART" id="SM00799">
    <property type="entry name" value="DENN"/>
    <property type="match status" value="1"/>
</dbReference>
<dbReference type="eggNOG" id="ENOG502QSCA">
    <property type="taxonomic scope" value="Eukaryota"/>
</dbReference>
<dbReference type="InterPro" id="IPR051942">
    <property type="entry name" value="DENN_domain_containing_2"/>
</dbReference>
<reference evidence="3 5" key="1">
    <citation type="journal article" date="2012" name="Nat. Biotechnol.">
        <title>Reference genome sequence of the model plant Setaria.</title>
        <authorList>
            <person name="Bennetzen J.L."/>
            <person name="Schmutz J."/>
            <person name="Wang H."/>
            <person name="Percifield R."/>
            <person name="Hawkins J."/>
            <person name="Pontaroli A.C."/>
            <person name="Estep M."/>
            <person name="Feng L."/>
            <person name="Vaughn J.N."/>
            <person name="Grimwood J."/>
            <person name="Jenkins J."/>
            <person name="Barry K."/>
            <person name="Lindquist E."/>
            <person name="Hellsten U."/>
            <person name="Deshpande S."/>
            <person name="Wang X."/>
            <person name="Wu X."/>
            <person name="Mitros T."/>
            <person name="Triplett J."/>
            <person name="Yang X."/>
            <person name="Ye C.Y."/>
            <person name="Mauro-Herrera M."/>
            <person name="Wang L."/>
            <person name="Li P."/>
            <person name="Sharma M."/>
            <person name="Sharma R."/>
            <person name="Ronald P.C."/>
            <person name="Panaud O."/>
            <person name="Kellogg E.A."/>
            <person name="Brutnell T.P."/>
            <person name="Doust A.N."/>
            <person name="Tuskan G.A."/>
            <person name="Rokhsar D."/>
            <person name="Devos K.M."/>
        </authorList>
    </citation>
    <scope>NUCLEOTIDE SEQUENCE [LARGE SCALE GENOMIC DNA]</scope>
    <source>
        <strain evidence="5">cv. Yugu1</strain>
        <strain evidence="3">Yugu1</strain>
    </source>
</reference>
<dbReference type="InterPro" id="IPR005113">
    <property type="entry name" value="uDENN_dom"/>
</dbReference>